<gene>
    <name evidence="2" type="ORF">L3081_21155</name>
</gene>
<reference evidence="2" key="1">
    <citation type="submission" date="2022-01" db="EMBL/GenBank/DDBJ databases">
        <title>Colwellia maritima, isolated from seawater.</title>
        <authorList>
            <person name="Kristyanto S."/>
            <person name="Jung J."/>
            <person name="Jeon C.O."/>
        </authorList>
    </citation>
    <scope>NUCLEOTIDE SEQUENCE</scope>
    <source>
        <strain evidence="2">MSW7</strain>
    </source>
</reference>
<evidence type="ECO:0000256" key="1">
    <source>
        <dbReference type="SAM" id="MobiDB-lite"/>
    </source>
</evidence>
<dbReference type="EMBL" id="JAKKSL010000005">
    <property type="protein sequence ID" value="MCI2285436.1"/>
    <property type="molecule type" value="Genomic_DNA"/>
</dbReference>
<evidence type="ECO:0000313" key="2">
    <source>
        <dbReference type="EMBL" id="MCI2285436.1"/>
    </source>
</evidence>
<protein>
    <recommendedName>
        <fullName evidence="4">EcxA zinc-binding domain-containing protein</fullName>
    </recommendedName>
</protein>
<keyword evidence="3" id="KW-1185">Reference proteome</keyword>
<proteinExistence type="predicted"/>
<comment type="caution">
    <text evidence="2">The sequence shown here is derived from an EMBL/GenBank/DDBJ whole genome shotgun (WGS) entry which is preliminary data.</text>
</comment>
<dbReference type="Proteomes" id="UP001139646">
    <property type="component" value="Unassembled WGS sequence"/>
</dbReference>
<dbReference type="RefSeq" id="WP_242288319.1">
    <property type="nucleotide sequence ID" value="NZ_JAKKSL010000005.1"/>
</dbReference>
<name>A0ABS9X5D9_9GAMM</name>
<accession>A0ABS9X5D9</accession>
<sequence length="828" mass="91316">MKIDSTIAITDDGKTNHNKLRLPEWELTDLYLKTASKRSKCYRPVDAPISNTAALGIDELNFAPEKEDIEIHYDINDPTAQIKSGKLELFCRFNKKPLWSIDLEKLGEEWLKHGKHTVKWDGRIINSNTPITGKITDHNIEHSITGQTPDLNYDKAAFPDGFITLEHTPYKLRLTLTPKNAKIIGNPTSSWTYFHILIKKMEIKLAEEAMIPAATVDDKRHKMDKALRTVIETDGGVPATGQTRKINLISNLYKTSSAEMNDNSAFNLYKTLWDEGAQIPLILDVYIADSTGAEVKLVDSTKGAVVLGNTKFLWDWEDPTEDVAGQQNATSPYEAKPKAFIESAIDYYKAGTDTTRAADDHTYPKGDNCHADRGGKRGPGAKSIAPDQTGYDPKDTLDVGKFPFKVEACKNRKWAAFSYGWSKGKLKGQTGILFRPSRMAGDNYNLTVYLANDVSAKDTWVLDDKTEPLPASPKIKVSTGTWQVWREMHLSRYVRKKNSIAAYLPTNIGAVQSIYDDAYISVVDKIDPTKNNYVINDHRKADGNAVDYNALAVAKINAANNPHFVNDRCMDRSADHGAEDSGLKTYAYDKFVQKLHLFLHPGIPAAANDISSMAAANGMSVTGLSEAIGSANFGPPPHAGAIARLVVTKNFLVNNDFERNTKYSRWLDRQCFGVLRAMVGDGANLGLISGAKTGETPGADDGVTVVHFNYSNTYLRDLVAAGVGVGMINGAAIGTDSHRKACVFIFTNAMLDTFCHEIGHHMFLPHARYSTSASVPGGAQPNRHDDTDANCLMSYNRPRHAFCGLCQLRLRGWDATALNKISASNKKT</sequence>
<dbReference type="SUPFAM" id="SSF55486">
    <property type="entry name" value="Metalloproteases ('zincins'), catalytic domain"/>
    <property type="match status" value="1"/>
</dbReference>
<evidence type="ECO:0008006" key="4">
    <source>
        <dbReference type="Google" id="ProtNLM"/>
    </source>
</evidence>
<organism evidence="2 3">
    <name type="scientific">Colwellia maritima</name>
    <dbReference type="NCBI Taxonomy" id="2912588"/>
    <lineage>
        <taxon>Bacteria</taxon>
        <taxon>Pseudomonadati</taxon>
        <taxon>Pseudomonadota</taxon>
        <taxon>Gammaproteobacteria</taxon>
        <taxon>Alteromonadales</taxon>
        <taxon>Colwelliaceae</taxon>
        <taxon>Colwellia</taxon>
    </lineage>
</organism>
<evidence type="ECO:0000313" key="3">
    <source>
        <dbReference type="Proteomes" id="UP001139646"/>
    </source>
</evidence>
<feature type="compositionally biased region" description="Basic and acidic residues" evidence="1">
    <location>
        <begin position="358"/>
        <end position="375"/>
    </location>
</feature>
<feature type="region of interest" description="Disordered" evidence="1">
    <location>
        <begin position="358"/>
        <end position="392"/>
    </location>
</feature>